<keyword evidence="4" id="KW-1185">Reference proteome</keyword>
<proteinExistence type="predicted"/>
<evidence type="ECO:0000313" key="3">
    <source>
        <dbReference type="EMBL" id="MFC5566586.1"/>
    </source>
</evidence>
<name>A0ABW0SCJ9_9RHOB</name>
<dbReference type="Pfam" id="PF18921">
    <property type="entry name" value="Cyanophycin_syn"/>
    <property type="match status" value="1"/>
</dbReference>
<gene>
    <name evidence="3" type="ORF">ACFPOC_09160</name>
</gene>
<comment type="caution">
    <text evidence="3">The sequence shown here is derived from an EMBL/GenBank/DDBJ whole genome shotgun (WGS) entry which is preliminary data.</text>
</comment>
<evidence type="ECO:0000313" key="4">
    <source>
        <dbReference type="Proteomes" id="UP001596056"/>
    </source>
</evidence>
<dbReference type="RefSeq" id="WP_245218781.1">
    <property type="nucleotide sequence ID" value="NZ_JAGGJP010000008.1"/>
</dbReference>
<reference evidence="4" key="1">
    <citation type="journal article" date="2019" name="Int. J. Syst. Evol. Microbiol.">
        <title>The Global Catalogue of Microorganisms (GCM) 10K type strain sequencing project: providing services to taxonomists for standard genome sequencing and annotation.</title>
        <authorList>
            <consortium name="The Broad Institute Genomics Platform"/>
            <consortium name="The Broad Institute Genome Sequencing Center for Infectious Disease"/>
            <person name="Wu L."/>
            <person name="Ma J."/>
        </authorList>
    </citation>
    <scope>NUCLEOTIDE SEQUENCE [LARGE SCALE GENOMIC DNA]</scope>
    <source>
        <strain evidence="4">KACC 11588</strain>
    </source>
</reference>
<evidence type="ECO:0000259" key="2">
    <source>
        <dbReference type="Pfam" id="PF18921"/>
    </source>
</evidence>
<evidence type="ECO:0000256" key="1">
    <source>
        <dbReference type="SAM" id="MobiDB-lite"/>
    </source>
</evidence>
<feature type="compositionally biased region" description="Basic and acidic residues" evidence="1">
    <location>
        <begin position="138"/>
        <end position="158"/>
    </location>
</feature>
<organism evidence="3 4">
    <name type="scientific">Rubellimicrobium aerolatum</name>
    <dbReference type="NCBI Taxonomy" id="490979"/>
    <lineage>
        <taxon>Bacteria</taxon>
        <taxon>Pseudomonadati</taxon>
        <taxon>Pseudomonadota</taxon>
        <taxon>Alphaproteobacteria</taxon>
        <taxon>Rhodobacterales</taxon>
        <taxon>Roseobacteraceae</taxon>
        <taxon>Rubellimicrobium</taxon>
    </lineage>
</organism>
<dbReference type="Proteomes" id="UP001596056">
    <property type="component" value="Unassembled WGS sequence"/>
</dbReference>
<protein>
    <recommendedName>
        <fullName evidence="2">Cyanophycin synthase-like N-terminal domain-containing protein</fullName>
    </recommendedName>
</protein>
<accession>A0ABW0SCJ9</accession>
<sequence length="232" mass="25071">MREGTWLGHVAEHVALELQTRAGHPVTRGKTRSVKGRPGVYNVMFAYEEEPVGLLAGRLALGFVQSLLPDDLRGIEGLDRLAEGDGAPFDLEAALQHLTRLARRVGLGPSTKAIVAEARHLGPAAGQVEPDPARHRRPPEAHPREPDRRHGPDRTDEIHPDNAAIARRAALCVGLDVAVSDFVAPDIARSVRETGGGIIEVNAAPGLRMHLQPSEGRARNVARPIVDHLFPK</sequence>
<feature type="region of interest" description="Disordered" evidence="1">
    <location>
        <begin position="122"/>
        <end position="158"/>
    </location>
</feature>
<dbReference type="Gene3D" id="3.30.470.20">
    <property type="entry name" value="ATP-grasp fold, B domain"/>
    <property type="match status" value="1"/>
</dbReference>
<dbReference type="InterPro" id="IPR044019">
    <property type="entry name" value="Cyanophycin_syn_N"/>
</dbReference>
<dbReference type="EMBL" id="JBHSNA010000006">
    <property type="protein sequence ID" value="MFC5566586.1"/>
    <property type="molecule type" value="Genomic_DNA"/>
</dbReference>
<feature type="domain" description="Cyanophycin synthase-like N-terminal" evidence="2">
    <location>
        <begin position="1"/>
        <end position="68"/>
    </location>
</feature>